<dbReference type="OrthoDB" id="6695682at2"/>
<name>N9FJZ2_9GAMM</name>
<dbReference type="HOGENOM" id="CLU_2462019_0_0_6"/>
<accession>N9FJZ2</accession>
<comment type="caution">
    <text evidence="1">The sequence shown here is derived from an EMBL/GenBank/DDBJ whole genome shotgun (WGS) entry which is preliminary data.</text>
</comment>
<evidence type="ECO:0000313" key="1">
    <source>
        <dbReference type="EMBL" id="ENW05261.1"/>
    </source>
</evidence>
<reference evidence="1 2" key="1">
    <citation type="submission" date="2013-02" db="EMBL/GenBank/DDBJ databases">
        <title>The Genome Sequence of Acinetobacter beijerinckii ANC 3835.</title>
        <authorList>
            <consortium name="The Broad Institute Genome Sequencing Platform"/>
            <consortium name="The Broad Institute Genome Sequencing Center for Infectious Disease"/>
            <person name="Cerqueira G."/>
            <person name="Feldgarden M."/>
            <person name="Courvalin P."/>
            <person name="Perichon B."/>
            <person name="Grillot-Courvalin C."/>
            <person name="Clermont D."/>
            <person name="Rocha E."/>
            <person name="Yoon E.-J."/>
            <person name="Nemec A."/>
            <person name="Walker B."/>
            <person name="Young S.K."/>
            <person name="Zeng Q."/>
            <person name="Gargeya S."/>
            <person name="Fitzgerald M."/>
            <person name="Haas B."/>
            <person name="Abouelleil A."/>
            <person name="Alvarado L."/>
            <person name="Arachchi H.M."/>
            <person name="Berlin A.M."/>
            <person name="Chapman S.B."/>
            <person name="Dewar J."/>
            <person name="Goldberg J."/>
            <person name="Griggs A."/>
            <person name="Gujja S."/>
            <person name="Hansen M."/>
            <person name="Howarth C."/>
            <person name="Imamovic A."/>
            <person name="Larimer J."/>
            <person name="McCowan C."/>
            <person name="Murphy C."/>
            <person name="Neiman D."/>
            <person name="Pearson M."/>
            <person name="Priest M."/>
            <person name="Roberts A."/>
            <person name="Saif S."/>
            <person name="Shea T."/>
            <person name="Sisk P."/>
            <person name="Sykes S."/>
            <person name="Wortman J."/>
            <person name="Nusbaum C."/>
            <person name="Birren B."/>
        </authorList>
    </citation>
    <scope>NUCLEOTIDE SEQUENCE [LARGE SCALE GENOMIC DNA]</scope>
    <source>
        <strain evidence="1 2">ANC 3835</strain>
    </source>
</reference>
<gene>
    <name evidence="1" type="ORF">F934_01225</name>
</gene>
<proteinExistence type="predicted"/>
<sequence>MATNIKRIKLTIFAKNYWTDEESRPCRATLISHIQRGWLSGKKIGTHWYIECTSWGVPLYYNSETPKIALESPPVTGNPIADRILAEI</sequence>
<organism evidence="1 2">
    <name type="scientific">Acinetobacter beijerinckii ANC 3835</name>
    <dbReference type="NCBI Taxonomy" id="1217649"/>
    <lineage>
        <taxon>Bacteria</taxon>
        <taxon>Pseudomonadati</taxon>
        <taxon>Pseudomonadota</taxon>
        <taxon>Gammaproteobacteria</taxon>
        <taxon>Moraxellales</taxon>
        <taxon>Moraxellaceae</taxon>
        <taxon>Acinetobacter</taxon>
    </lineage>
</organism>
<dbReference type="AlphaFoldDB" id="N9FJZ2"/>
<dbReference type="Proteomes" id="UP000018417">
    <property type="component" value="Unassembled WGS sequence"/>
</dbReference>
<evidence type="ECO:0000313" key="2">
    <source>
        <dbReference type="Proteomes" id="UP000018417"/>
    </source>
</evidence>
<dbReference type="EMBL" id="APQK01000011">
    <property type="protein sequence ID" value="ENW05261.1"/>
    <property type="molecule type" value="Genomic_DNA"/>
</dbReference>
<dbReference type="PATRIC" id="fig|1217649.3.peg.1166"/>
<dbReference type="RefSeq" id="WP_005053178.1">
    <property type="nucleotide sequence ID" value="NZ_KB849759.1"/>
</dbReference>
<protein>
    <submittedName>
        <fullName evidence="1">Uncharacterized protein</fullName>
    </submittedName>
</protein>